<organism evidence="2 3">
    <name type="scientific">Comamonas denitrificans</name>
    <dbReference type="NCBI Taxonomy" id="117506"/>
    <lineage>
        <taxon>Bacteria</taxon>
        <taxon>Pseudomonadati</taxon>
        <taxon>Pseudomonadota</taxon>
        <taxon>Betaproteobacteria</taxon>
        <taxon>Burkholderiales</taxon>
        <taxon>Comamonadaceae</taxon>
        <taxon>Comamonas</taxon>
    </lineage>
</organism>
<accession>A0A939KE20</accession>
<dbReference type="RefSeq" id="WP_207575648.1">
    <property type="nucleotide sequence ID" value="NZ_JAFNME010000022.1"/>
</dbReference>
<dbReference type="Proteomes" id="UP000664731">
    <property type="component" value="Unassembled WGS sequence"/>
</dbReference>
<sequence>MQLQLVKPRMGLEWVKLGVRTFWRQPIALAALFFLCMAGMSLISALPIVGTILALTLLPTFSLIMMVAAAEVWSNRVPTPVLIWHILRQGKERLAALATLGACYAVGFGLVMFLSSLVDGGEFARVYLGLAPLSQELAQSASFQAAMWTACLLYLPLSFLFWHAPALVHWHNLPAFKAMFFSIVACTRNIGAFFMFGVGWVTLFLLVAAVLTLVTGLLSLVVGHIAMALMIAAAMALAAMLFTSIVFTFRDCFAAPEKPISAENTA</sequence>
<proteinExistence type="predicted"/>
<keyword evidence="1" id="KW-0812">Transmembrane</keyword>
<feature type="transmembrane region" description="Helical" evidence="1">
    <location>
        <begin position="137"/>
        <end position="162"/>
    </location>
</feature>
<gene>
    <name evidence="2" type="ORF">J1777_10480</name>
</gene>
<reference evidence="2" key="1">
    <citation type="submission" date="2021-03" db="EMBL/GenBank/DDBJ databases">
        <title>Comamonas denitrificans.</title>
        <authorList>
            <person name="Finster K."/>
        </authorList>
    </citation>
    <scope>NUCLEOTIDE SEQUENCE</scope>
    <source>
        <strain evidence="2">MM2021_4</strain>
    </source>
</reference>
<feature type="transmembrane region" description="Helical" evidence="1">
    <location>
        <begin position="229"/>
        <end position="249"/>
    </location>
</feature>
<feature type="transmembrane region" description="Helical" evidence="1">
    <location>
        <begin position="200"/>
        <end position="222"/>
    </location>
</feature>
<evidence type="ECO:0008006" key="4">
    <source>
        <dbReference type="Google" id="ProtNLM"/>
    </source>
</evidence>
<feature type="transmembrane region" description="Helical" evidence="1">
    <location>
        <begin position="26"/>
        <end position="46"/>
    </location>
</feature>
<evidence type="ECO:0000313" key="2">
    <source>
        <dbReference type="EMBL" id="MBO1250246.1"/>
    </source>
</evidence>
<feature type="transmembrane region" description="Helical" evidence="1">
    <location>
        <begin position="52"/>
        <end position="73"/>
    </location>
</feature>
<dbReference type="AlphaFoldDB" id="A0A939KE20"/>
<dbReference type="NCBIfam" id="NF041043">
    <property type="entry name" value="BPSS1780_fam"/>
    <property type="match status" value="1"/>
</dbReference>
<protein>
    <recommendedName>
        <fullName evidence="4">Transmembrane protein</fullName>
    </recommendedName>
</protein>
<comment type="caution">
    <text evidence="2">The sequence shown here is derived from an EMBL/GenBank/DDBJ whole genome shotgun (WGS) entry which is preliminary data.</text>
</comment>
<keyword evidence="1" id="KW-0472">Membrane</keyword>
<feature type="transmembrane region" description="Helical" evidence="1">
    <location>
        <begin position="94"/>
        <end position="117"/>
    </location>
</feature>
<dbReference type="EMBL" id="JAFNME010000022">
    <property type="protein sequence ID" value="MBO1250246.1"/>
    <property type="molecule type" value="Genomic_DNA"/>
</dbReference>
<evidence type="ECO:0000256" key="1">
    <source>
        <dbReference type="SAM" id="Phobius"/>
    </source>
</evidence>
<keyword evidence="1" id="KW-1133">Transmembrane helix</keyword>
<name>A0A939KE20_9BURK</name>
<evidence type="ECO:0000313" key="3">
    <source>
        <dbReference type="Proteomes" id="UP000664731"/>
    </source>
</evidence>
<keyword evidence="3" id="KW-1185">Reference proteome</keyword>
<dbReference type="InterPro" id="IPR047798">
    <property type="entry name" value="BPSS1780-like"/>
</dbReference>